<dbReference type="Proteomes" id="UP000289738">
    <property type="component" value="Chromosome B01"/>
</dbReference>
<dbReference type="PANTHER" id="PTHR36751:SF1">
    <property type="entry name" value="F3E22.8 PROTEIN"/>
    <property type="match status" value="1"/>
</dbReference>
<name>A0A445AWP0_ARAHY</name>
<dbReference type="STRING" id="3818.A0A445AWP0"/>
<gene>
    <name evidence="1" type="ORF">Ahy_B01g055613</name>
</gene>
<dbReference type="EMBL" id="SDMP01000011">
    <property type="protein sequence ID" value="RYR30842.1"/>
    <property type="molecule type" value="Genomic_DNA"/>
</dbReference>
<sequence length="230" mass="24536">MAMIADILVAADTVAVTAAKGLCVLRSCHSTCNVSVTDSLADQISAILQPYDAVAPPPVKPRSYRVPRRTLLRKKRRTKRKLSGDGAGDKGNEGFFFGDGDDGVFGGGGGGGFGGSGGGWNFNRFGDGHNDWDEHSIPDPAFDFVYQVLSWIMLSNCIHFAFKRIVQILADGAIVDSGDREKVPARLTPIWASRSGTGTRRGRLEFNVLLPAGRSGAGSMPVVVRRDVVG</sequence>
<dbReference type="AlphaFoldDB" id="A0A445AWP0"/>
<evidence type="ECO:0000313" key="2">
    <source>
        <dbReference type="Proteomes" id="UP000289738"/>
    </source>
</evidence>
<comment type="caution">
    <text evidence="1">The sequence shown here is derived from an EMBL/GenBank/DDBJ whole genome shotgun (WGS) entry which is preliminary data.</text>
</comment>
<proteinExistence type="predicted"/>
<accession>A0A445AWP0</accession>
<keyword evidence="2" id="KW-1185">Reference proteome</keyword>
<evidence type="ECO:0000313" key="1">
    <source>
        <dbReference type="EMBL" id="RYR30842.1"/>
    </source>
</evidence>
<dbReference type="PANTHER" id="PTHR36751">
    <property type="entry name" value="F3E22.8 PROTEIN"/>
    <property type="match status" value="1"/>
</dbReference>
<reference evidence="1 2" key="1">
    <citation type="submission" date="2019-01" db="EMBL/GenBank/DDBJ databases">
        <title>Sequencing of cultivated peanut Arachis hypogaea provides insights into genome evolution and oil improvement.</title>
        <authorList>
            <person name="Chen X."/>
        </authorList>
    </citation>
    <scope>NUCLEOTIDE SEQUENCE [LARGE SCALE GENOMIC DNA]</scope>
    <source>
        <strain evidence="2">cv. Fuhuasheng</strain>
        <tissue evidence="1">Leaves</tissue>
    </source>
</reference>
<protein>
    <submittedName>
        <fullName evidence="1">Uncharacterized protein</fullName>
    </submittedName>
</protein>
<organism evidence="1 2">
    <name type="scientific">Arachis hypogaea</name>
    <name type="common">Peanut</name>
    <dbReference type="NCBI Taxonomy" id="3818"/>
    <lineage>
        <taxon>Eukaryota</taxon>
        <taxon>Viridiplantae</taxon>
        <taxon>Streptophyta</taxon>
        <taxon>Embryophyta</taxon>
        <taxon>Tracheophyta</taxon>
        <taxon>Spermatophyta</taxon>
        <taxon>Magnoliopsida</taxon>
        <taxon>eudicotyledons</taxon>
        <taxon>Gunneridae</taxon>
        <taxon>Pentapetalae</taxon>
        <taxon>rosids</taxon>
        <taxon>fabids</taxon>
        <taxon>Fabales</taxon>
        <taxon>Fabaceae</taxon>
        <taxon>Papilionoideae</taxon>
        <taxon>50 kb inversion clade</taxon>
        <taxon>dalbergioids sensu lato</taxon>
        <taxon>Dalbergieae</taxon>
        <taxon>Pterocarpus clade</taxon>
        <taxon>Arachis</taxon>
    </lineage>
</organism>